<sequence>MLASSDPGQSNRNLPIPLIGMTQAGAGGFFDDGGYPVGGGWEQVPFPRVEDENAYALEVTGESMEPLYRQGDILIVSPNAPTRNGDRVIIRTTDGEVMAKLLVRRSAKTIELASMNPDHPNFVFPLDRVEWIARIIWASQ</sequence>
<keyword evidence="6" id="KW-1185">Reference proteome</keyword>
<organism evidence="5 6">
    <name type="scientific">Methyloceanibacter caenitepidi</name>
    <dbReference type="NCBI Taxonomy" id="1384459"/>
    <lineage>
        <taxon>Bacteria</taxon>
        <taxon>Pseudomonadati</taxon>
        <taxon>Pseudomonadota</taxon>
        <taxon>Alphaproteobacteria</taxon>
        <taxon>Hyphomicrobiales</taxon>
        <taxon>Hyphomicrobiaceae</taxon>
        <taxon>Methyloceanibacter</taxon>
    </lineage>
</organism>
<dbReference type="InterPro" id="IPR039418">
    <property type="entry name" value="LexA-like"/>
</dbReference>
<dbReference type="PANTHER" id="PTHR40661">
    <property type="match status" value="1"/>
</dbReference>
<dbReference type="Proteomes" id="UP000031643">
    <property type="component" value="Chromosome"/>
</dbReference>
<dbReference type="CDD" id="cd06529">
    <property type="entry name" value="S24_LexA-like"/>
    <property type="match status" value="1"/>
</dbReference>
<dbReference type="EMBL" id="AP014648">
    <property type="protein sequence ID" value="BAQ16327.1"/>
    <property type="molecule type" value="Genomic_DNA"/>
</dbReference>
<dbReference type="InterPro" id="IPR015927">
    <property type="entry name" value="Peptidase_S24_S26A/B/C"/>
</dbReference>
<reference evidence="5 6" key="1">
    <citation type="submission" date="2014-09" db="EMBL/GenBank/DDBJ databases">
        <title>Genome sequencing of Methyloceanibacter caenitepidi Gela4.</title>
        <authorList>
            <person name="Takeuchi M."/>
            <person name="Susumu S."/>
            <person name="Kamagata Y."/>
            <person name="Oshima K."/>
            <person name="Hattori M."/>
            <person name="Iwasaki W."/>
        </authorList>
    </citation>
    <scope>NUCLEOTIDE SEQUENCE [LARGE SCALE GENOMIC DNA]</scope>
    <source>
        <strain evidence="5 6">Gela4</strain>
    </source>
</reference>
<evidence type="ECO:0000256" key="1">
    <source>
        <dbReference type="ARBA" id="ARBA00023015"/>
    </source>
</evidence>
<dbReference type="SUPFAM" id="SSF51306">
    <property type="entry name" value="LexA/Signal peptidase"/>
    <property type="match status" value="1"/>
</dbReference>
<accession>A0A0A8K1G5</accession>
<gene>
    <name evidence="5" type="ORF">GL4_0866</name>
</gene>
<evidence type="ECO:0000313" key="6">
    <source>
        <dbReference type="Proteomes" id="UP000031643"/>
    </source>
</evidence>
<dbReference type="HOGENOM" id="CLU_107980_0_0_5"/>
<feature type="domain" description="Peptidase S24/S26A/S26B/S26C" evidence="4">
    <location>
        <begin position="17"/>
        <end position="136"/>
    </location>
</feature>
<evidence type="ECO:0000256" key="3">
    <source>
        <dbReference type="ARBA" id="ARBA00023163"/>
    </source>
</evidence>
<keyword evidence="2" id="KW-0238">DNA-binding</keyword>
<protein>
    <submittedName>
        <fullName evidence="5">Phage repressor</fullName>
    </submittedName>
</protein>
<evidence type="ECO:0000259" key="4">
    <source>
        <dbReference type="Pfam" id="PF00717"/>
    </source>
</evidence>
<proteinExistence type="predicted"/>
<dbReference type="GO" id="GO:0003677">
    <property type="term" value="F:DNA binding"/>
    <property type="evidence" value="ECO:0007669"/>
    <property type="project" value="UniProtKB-KW"/>
</dbReference>
<dbReference type="PANTHER" id="PTHR40661:SF3">
    <property type="entry name" value="FELS-1 PROPHAGE TRANSCRIPTIONAL REGULATOR"/>
    <property type="match status" value="1"/>
</dbReference>
<dbReference type="Pfam" id="PF00717">
    <property type="entry name" value="Peptidase_S24"/>
    <property type="match status" value="1"/>
</dbReference>
<dbReference type="InterPro" id="IPR036286">
    <property type="entry name" value="LexA/Signal_pep-like_sf"/>
</dbReference>
<dbReference type="STRING" id="1384459.GL4_0866"/>
<keyword evidence="3" id="KW-0804">Transcription</keyword>
<dbReference type="KEGG" id="mcg:GL4_0866"/>
<evidence type="ECO:0000256" key="2">
    <source>
        <dbReference type="ARBA" id="ARBA00023125"/>
    </source>
</evidence>
<keyword evidence="1" id="KW-0805">Transcription regulation</keyword>
<name>A0A0A8K1G5_9HYPH</name>
<dbReference type="Gene3D" id="2.10.109.10">
    <property type="entry name" value="Umud Fragment, subunit A"/>
    <property type="match status" value="1"/>
</dbReference>
<dbReference type="AlphaFoldDB" id="A0A0A8K1G5"/>
<evidence type="ECO:0000313" key="5">
    <source>
        <dbReference type="EMBL" id="BAQ16327.1"/>
    </source>
</evidence>